<keyword evidence="1" id="KW-0812">Transmembrane</keyword>
<reference evidence="3" key="1">
    <citation type="journal article" date="2019" name="Int. J. Syst. Evol. Microbiol.">
        <title>The Global Catalogue of Microorganisms (GCM) 10K type strain sequencing project: providing services to taxonomists for standard genome sequencing and annotation.</title>
        <authorList>
            <consortium name="The Broad Institute Genomics Platform"/>
            <consortium name="The Broad Institute Genome Sequencing Center for Infectious Disease"/>
            <person name="Wu L."/>
            <person name="Ma J."/>
        </authorList>
    </citation>
    <scope>NUCLEOTIDE SEQUENCE [LARGE SCALE GENOMIC DNA]</scope>
    <source>
        <strain evidence="3">CGMCC 1.12702</strain>
    </source>
</reference>
<proteinExistence type="predicted"/>
<keyword evidence="3" id="KW-1185">Reference proteome</keyword>
<keyword evidence="1" id="KW-0472">Membrane</keyword>
<dbReference type="InterPro" id="IPR009898">
    <property type="entry name" value="DUF1440"/>
</dbReference>
<comment type="caution">
    <text evidence="2">The sequence shown here is derived from an EMBL/GenBank/DDBJ whole genome shotgun (WGS) entry which is preliminary data.</text>
</comment>
<evidence type="ECO:0000313" key="3">
    <source>
        <dbReference type="Proteomes" id="UP001597400"/>
    </source>
</evidence>
<gene>
    <name evidence="2" type="ORF">ACFSGX_09135</name>
</gene>
<dbReference type="RefSeq" id="WP_380929285.1">
    <property type="nucleotide sequence ID" value="NZ_JBHUGS010000002.1"/>
</dbReference>
<dbReference type="Pfam" id="PF07274">
    <property type="entry name" value="DUF1440"/>
    <property type="match status" value="1"/>
</dbReference>
<feature type="transmembrane region" description="Helical" evidence="1">
    <location>
        <begin position="12"/>
        <end position="31"/>
    </location>
</feature>
<organism evidence="2 3">
    <name type="scientific">Sphingomonas arantia</name>
    <dbReference type="NCBI Taxonomy" id="1460676"/>
    <lineage>
        <taxon>Bacteria</taxon>
        <taxon>Pseudomonadati</taxon>
        <taxon>Pseudomonadota</taxon>
        <taxon>Alphaproteobacteria</taxon>
        <taxon>Sphingomonadales</taxon>
        <taxon>Sphingomonadaceae</taxon>
        <taxon>Sphingomonas</taxon>
    </lineage>
</organism>
<dbReference type="Proteomes" id="UP001597400">
    <property type="component" value="Unassembled WGS sequence"/>
</dbReference>
<keyword evidence="1" id="KW-1133">Transmembrane helix</keyword>
<sequence length="165" mass="17061">MRCNPNHSDISRALLIGATAGLAASFVMNVFQDAVTHFGPDNDNDDAAAEPATEKAADDLASVLGTTLSDETRPAAGEAIHYLLGAVLGATYAMAAEYEPGVTKGAGAAFGVTTAAMLDDVAVPATGLSEAPWTFPASTHLYGLASHLVFGMTVDGVRRVLRRIR</sequence>
<evidence type="ECO:0000313" key="2">
    <source>
        <dbReference type="EMBL" id="MFD1950928.1"/>
    </source>
</evidence>
<protein>
    <submittedName>
        <fullName evidence="2">DUF1440 domain-containing protein</fullName>
    </submittedName>
</protein>
<dbReference type="EMBL" id="JBHUGS010000002">
    <property type="protein sequence ID" value="MFD1950928.1"/>
    <property type="molecule type" value="Genomic_DNA"/>
</dbReference>
<accession>A0ABW4TXW1</accession>
<name>A0ABW4TXW1_9SPHN</name>
<evidence type="ECO:0000256" key="1">
    <source>
        <dbReference type="SAM" id="Phobius"/>
    </source>
</evidence>